<sequence>MPTLITARASHTATVRLGLRSPSFGRSRKRLLWLLPTFVLVNFFFFRSGIGIGDVVPPEDAASPNEGTRRHLLADGQPDCVPPSIEHFPGDFMTQEQRQQGGVVLHFIIVIYLCGILGYICDDYFVPSLEIIADTLKVPSDVAGATFMAIGTSAPELFSSIIGSFITEGDIGVGTIVGSAVFNILGVTGVAGIAVWNDDIPIDWFPITRDCVMYAITVVALIGVISNNIVEWYEALILILMFLAYIVVLFFNAHIEYYSLVKVEALRKKWFEHSDTAADKEQEDEATPLVKSFQERQEFSITQRRDSAVSADVERRRRDSILVSESVCKLEEQEEQESVWYMPREGSVGQVLWVLFWPVRFLLHFTVPDCRKESLRRWYSLTFVLSVVWIGGVSYLTVWMVTIIGYTIGIPDSVAGITVLAAGTSVPEVFSSVIVARNGLGNMAICNLLGSNIFDVLFCLGVPWFLKAVFASTSHEVFINSAAMTYTSVTLLSTVALLFGTFVITRWKLNYKVGFACIIMYIIFITLACMYELNVFGDFNPPTCT</sequence>
<evidence type="ECO:0000313" key="1">
    <source>
        <dbReference type="EMBL" id="KAG0432899.1"/>
    </source>
</evidence>
<protein>
    <submittedName>
        <fullName evidence="1">Uncharacterized protein</fullName>
    </submittedName>
</protein>
<proteinExistence type="predicted"/>
<evidence type="ECO:0000313" key="2">
    <source>
        <dbReference type="Proteomes" id="UP000805193"/>
    </source>
</evidence>
<comment type="caution">
    <text evidence="1">The sequence shown here is derived from an EMBL/GenBank/DDBJ whole genome shotgun (WGS) entry which is preliminary data.</text>
</comment>
<reference evidence="1 2" key="1">
    <citation type="journal article" date="2020" name="Cell">
        <title>Large-Scale Comparative Analyses of Tick Genomes Elucidate Their Genetic Diversity and Vector Capacities.</title>
        <authorList>
            <consortium name="Tick Genome and Microbiome Consortium (TIGMIC)"/>
            <person name="Jia N."/>
            <person name="Wang J."/>
            <person name="Shi W."/>
            <person name="Du L."/>
            <person name="Sun Y."/>
            <person name="Zhan W."/>
            <person name="Jiang J.F."/>
            <person name="Wang Q."/>
            <person name="Zhang B."/>
            <person name="Ji P."/>
            <person name="Bell-Sakyi L."/>
            <person name="Cui X.M."/>
            <person name="Yuan T.T."/>
            <person name="Jiang B.G."/>
            <person name="Yang W.F."/>
            <person name="Lam T.T."/>
            <person name="Chang Q.C."/>
            <person name="Ding S.J."/>
            <person name="Wang X.J."/>
            <person name="Zhu J.G."/>
            <person name="Ruan X.D."/>
            <person name="Zhao L."/>
            <person name="Wei J.T."/>
            <person name="Ye R.Z."/>
            <person name="Que T.C."/>
            <person name="Du C.H."/>
            <person name="Zhou Y.H."/>
            <person name="Cheng J.X."/>
            <person name="Dai P.F."/>
            <person name="Guo W.B."/>
            <person name="Han X.H."/>
            <person name="Huang E.J."/>
            <person name="Li L.F."/>
            <person name="Wei W."/>
            <person name="Gao Y.C."/>
            <person name="Liu J.Z."/>
            <person name="Shao H.Z."/>
            <person name="Wang X."/>
            <person name="Wang C.C."/>
            <person name="Yang T.C."/>
            <person name="Huo Q.B."/>
            <person name="Li W."/>
            <person name="Chen H.Y."/>
            <person name="Chen S.E."/>
            <person name="Zhou L.G."/>
            <person name="Ni X.B."/>
            <person name="Tian J.H."/>
            <person name="Sheng Y."/>
            <person name="Liu T."/>
            <person name="Pan Y.S."/>
            <person name="Xia L.Y."/>
            <person name="Li J."/>
            <person name="Zhao F."/>
            <person name="Cao W.C."/>
        </authorList>
    </citation>
    <scope>NUCLEOTIDE SEQUENCE [LARGE SCALE GENOMIC DNA]</scope>
    <source>
        <strain evidence="1">Iper-2018</strain>
    </source>
</reference>
<dbReference type="EMBL" id="JABSTQ010009105">
    <property type="protein sequence ID" value="KAG0432899.1"/>
    <property type="molecule type" value="Genomic_DNA"/>
</dbReference>
<name>A0AC60QI54_IXOPE</name>
<organism evidence="1 2">
    <name type="scientific">Ixodes persulcatus</name>
    <name type="common">Taiga tick</name>
    <dbReference type="NCBI Taxonomy" id="34615"/>
    <lineage>
        <taxon>Eukaryota</taxon>
        <taxon>Metazoa</taxon>
        <taxon>Ecdysozoa</taxon>
        <taxon>Arthropoda</taxon>
        <taxon>Chelicerata</taxon>
        <taxon>Arachnida</taxon>
        <taxon>Acari</taxon>
        <taxon>Parasitiformes</taxon>
        <taxon>Ixodida</taxon>
        <taxon>Ixodoidea</taxon>
        <taxon>Ixodidae</taxon>
        <taxon>Ixodinae</taxon>
        <taxon>Ixodes</taxon>
    </lineage>
</organism>
<dbReference type="Proteomes" id="UP000805193">
    <property type="component" value="Unassembled WGS sequence"/>
</dbReference>
<keyword evidence="2" id="KW-1185">Reference proteome</keyword>
<accession>A0AC60QI54</accession>
<gene>
    <name evidence="1" type="ORF">HPB47_020407</name>
</gene>